<organism evidence="1 2">
    <name type="scientific">Rhizomicrobium electricum</name>
    <dbReference type="NCBI Taxonomy" id="480070"/>
    <lineage>
        <taxon>Bacteria</taxon>
        <taxon>Pseudomonadati</taxon>
        <taxon>Pseudomonadota</taxon>
        <taxon>Alphaproteobacteria</taxon>
        <taxon>Micropepsales</taxon>
        <taxon>Micropepsaceae</taxon>
        <taxon>Rhizomicrobium</taxon>
    </lineage>
</organism>
<dbReference type="EMBL" id="BAAADD010000012">
    <property type="protein sequence ID" value="GAA0586106.1"/>
    <property type="molecule type" value="Genomic_DNA"/>
</dbReference>
<evidence type="ECO:0000313" key="1">
    <source>
        <dbReference type="EMBL" id="GAA0586106.1"/>
    </source>
</evidence>
<accession>A0ABP3Q982</accession>
<gene>
    <name evidence="1" type="ORF">GCM10008942_38920</name>
</gene>
<reference evidence="2" key="1">
    <citation type="journal article" date="2019" name="Int. J. Syst. Evol. Microbiol.">
        <title>The Global Catalogue of Microorganisms (GCM) 10K type strain sequencing project: providing services to taxonomists for standard genome sequencing and annotation.</title>
        <authorList>
            <consortium name="The Broad Institute Genomics Platform"/>
            <consortium name="The Broad Institute Genome Sequencing Center for Infectious Disease"/>
            <person name="Wu L."/>
            <person name="Ma J."/>
        </authorList>
    </citation>
    <scope>NUCLEOTIDE SEQUENCE [LARGE SCALE GENOMIC DNA]</scope>
    <source>
        <strain evidence="2">JCM 15089</strain>
    </source>
</reference>
<evidence type="ECO:0000313" key="2">
    <source>
        <dbReference type="Proteomes" id="UP001499951"/>
    </source>
</evidence>
<dbReference type="InterPro" id="IPR030972">
    <property type="entry name" value="UrcA_uranyl"/>
</dbReference>
<sequence>MVRYDDLDLGREADARTLLKRLEAAAENACGRRPSLRGNRPGLETFLKADFHDCRAAAINNAVLALKAPVVTRLFAQSAAHQPNQIANR</sequence>
<keyword evidence="2" id="KW-1185">Reference proteome</keyword>
<dbReference type="Proteomes" id="UP001499951">
    <property type="component" value="Unassembled WGS sequence"/>
</dbReference>
<dbReference type="NCBIfam" id="TIGR04433">
    <property type="entry name" value="UrcA_uranyl"/>
    <property type="match status" value="1"/>
</dbReference>
<proteinExistence type="predicted"/>
<comment type="caution">
    <text evidence="1">The sequence shown here is derived from an EMBL/GenBank/DDBJ whole genome shotgun (WGS) entry which is preliminary data.</text>
</comment>
<name>A0ABP3Q982_9PROT</name>
<evidence type="ECO:0008006" key="3">
    <source>
        <dbReference type="Google" id="ProtNLM"/>
    </source>
</evidence>
<protein>
    <recommendedName>
        <fullName evidence="3">Transposase</fullName>
    </recommendedName>
</protein>